<dbReference type="Gene3D" id="3.40.50.150">
    <property type="entry name" value="Vaccinia Virus protein VP39"/>
    <property type="match status" value="1"/>
</dbReference>
<dbReference type="EMBL" id="BARS01018635">
    <property type="protein sequence ID" value="GAF96614.1"/>
    <property type="molecule type" value="Genomic_DNA"/>
</dbReference>
<dbReference type="InterPro" id="IPR029063">
    <property type="entry name" value="SAM-dependent_MTases_sf"/>
</dbReference>
<organism evidence="1">
    <name type="scientific">marine sediment metagenome</name>
    <dbReference type="NCBI Taxonomy" id="412755"/>
    <lineage>
        <taxon>unclassified sequences</taxon>
        <taxon>metagenomes</taxon>
        <taxon>ecological metagenomes</taxon>
    </lineage>
</organism>
<evidence type="ECO:0008006" key="2">
    <source>
        <dbReference type="Google" id="ProtNLM"/>
    </source>
</evidence>
<protein>
    <recommendedName>
        <fullName evidence="2">Methyltransferase domain-containing protein</fullName>
    </recommendedName>
</protein>
<name>X0TTR0_9ZZZZ</name>
<proteinExistence type="predicted"/>
<dbReference type="SUPFAM" id="SSF53335">
    <property type="entry name" value="S-adenosyl-L-methionine-dependent methyltransferases"/>
    <property type="match status" value="1"/>
</dbReference>
<evidence type="ECO:0000313" key="1">
    <source>
        <dbReference type="EMBL" id="GAF96614.1"/>
    </source>
</evidence>
<comment type="caution">
    <text evidence="1">The sequence shown here is derived from an EMBL/GenBank/DDBJ whole genome shotgun (WGS) entry which is preliminary data.</text>
</comment>
<reference evidence="1" key="1">
    <citation type="journal article" date="2014" name="Front. Microbiol.">
        <title>High frequency of phylogenetically diverse reductive dehalogenase-homologous genes in deep subseafloor sedimentary metagenomes.</title>
        <authorList>
            <person name="Kawai M."/>
            <person name="Futagami T."/>
            <person name="Toyoda A."/>
            <person name="Takaki Y."/>
            <person name="Nishi S."/>
            <person name="Hori S."/>
            <person name="Arai W."/>
            <person name="Tsubouchi T."/>
            <person name="Morono Y."/>
            <person name="Uchiyama I."/>
            <person name="Ito T."/>
            <person name="Fujiyama A."/>
            <person name="Inagaki F."/>
            <person name="Takami H."/>
        </authorList>
    </citation>
    <scope>NUCLEOTIDE SEQUENCE</scope>
    <source>
        <strain evidence="1">Expedition CK06-06</strain>
    </source>
</reference>
<sequence length="49" mass="5656">MLEIGCGPGRLPIGILQKVGDVRQYSAVDVDRKSVEWCERYIHREHPTF</sequence>
<gene>
    <name evidence="1" type="ORF">S01H1_30301</name>
</gene>
<feature type="non-terminal residue" evidence="1">
    <location>
        <position position="49"/>
    </location>
</feature>
<dbReference type="AlphaFoldDB" id="X0TTR0"/>
<accession>X0TTR0</accession>